<name>A0ACC2NNG5_9HYME</name>
<reference evidence="1" key="1">
    <citation type="submission" date="2023-04" db="EMBL/GenBank/DDBJ databases">
        <title>A chromosome-level genome assembly of the parasitoid wasp Eretmocerus hayati.</title>
        <authorList>
            <person name="Zhong Y."/>
            <person name="Liu S."/>
            <person name="Liu Y."/>
        </authorList>
    </citation>
    <scope>NUCLEOTIDE SEQUENCE</scope>
    <source>
        <strain evidence="1">ZJU_SS_LIU_2023</strain>
    </source>
</reference>
<accession>A0ACC2NNG5</accession>
<dbReference type="Proteomes" id="UP001239111">
    <property type="component" value="Chromosome 3"/>
</dbReference>
<evidence type="ECO:0000313" key="1">
    <source>
        <dbReference type="EMBL" id="KAJ8671772.1"/>
    </source>
</evidence>
<comment type="caution">
    <text evidence="1">The sequence shown here is derived from an EMBL/GenBank/DDBJ whole genome shotgun (WGS) entry which is preliminary data.</text>
</comment>
<organism evidence="1 2">
    <name type="scientific">Eretmocerus hayati</name>
    <dbReference type="NCBI Taxonomy" id="131215"/>
    <lineage>
        <taxon>Eukaryota</taxon>
        <taxon>Metazoa</taxon>
        <taxon>Ecdysozoa</taxon>
        <taxon>Arthropoda</taxon>
        <taxon>Hexapoda</taxon>
        <taxon>Insecta</taxon>
        <taxon>Pterygota</taxon>
        <taxon>Neoptera</taxon>
        <taxon>Endopterygota</taxon>
        <taxon>Hymenoptera</taxon>
        <taxon>Apocrita</taxon>
        <taxon>Proctotrupomorpha</taxon>
        <taxon>Chalcidoidea</taxon>
        <taxon>Aphelinidae</taxon>
        <taxon>Aphelininae</taxon>
        <taxon>Eretmocerus</taxon>
    </lineage>
</organism>
<protein>
    <submittedName>
        <fullName evidence="1">Uncharacterized protein</fullName>
    </submittedName>
</protein>
<gene>
    <name evidence="1" type="ORF">QAD02_003031</name>
</gene>
<dbReference type="EMBL" id="CM056743">
    <property type="protein sequence ID" value="KAJ8671772.1"/>
    <property type="molecule type" value="Genomic_DNA"/>
</dbReference>
<sequence length="1183" mass="135932">MNILSDFYDILIFVPQNDSGCEGISDGESTVGNSRHRIADFIVPAEFWKKFWVPGAKKFTKGWTTEFNNIFKSMNDKCVLKFNYHVLKYGNPRNIMFKSLVVSADCKMNNYNCYKYKFEINERIVEARDYVASVHIFGHYNHTANDIQRRQISGEYRKALAEKLENQHVSVLQGEMLAQTNPEVLESGNRNSAPSRMLLYKIASEHKKRFDLDENFHLFLCKLRNKFFEEPRLQGKFISGFIQGYSTYPAFSVTLFSENQILALIEEGKESEALFLDFDATGRAFAQPPDSDTRVFYYSLVIPGRDWRPPVAAMEFISCSHSVRGIHSCLEIFVECLKKYSPNYSTIIKWIETDFSKAMIQSVSKAFNNIDLSIYLNLTFSIIEIPDESIHLIYIHVCSSHVIKAAINRIKSFTDVEEERTMMRSAVSLLIHTTDIATAKMLFKKFVILFDSRMMSSNHSDLVTDLLHPELLDLIVAERNRDAHASNANSEMNSESHHNDLNDDFDAEEEILDYQFNNTKREQSKFYQEFFRVHVQATKGVKFNGSNPLYKPKFIEYLLNELLPYYPLWSGVMIKQFNLRRNSNAGSESWNKFIKHYLFDGEMRQKIPRAINKLESNVNNRLVQRKFDCRTSKQQENSRKRKSEMSMGNLESEESLTGRESAQRKRKKKSGQPINSRSSNFTQSDLDLLNELDLMGEYEESRDGACVTEFSKESDGNRVPGRLEEHVSSKNTIRDEDHQVRTSATRSGRVDSNVRDDINTTNFSVNGKRRRNESILASRKIKRVIELEEVDVISSTQPISDNAKNANTIEKDEDFDLYSEEWNRKGPSQIMRVGFDKFPKNLDAWNAKRDAILENPGETPSIAVTGSDENVCNASLQSTSIDAVQRMNNSTALVEEVIQSQDSGLTLLPKPWDYIDVPNYSENWPVESFYVSGLLINDTTLASLMPEQEIDDNIINAFMKICQSQNSTREPLCFDSHFLTSWMENGLKSGYVRWAKKVKAWSYGSWLITNGGRGHWSVILVVFLTKAIIHLDSMKNPLSCSTLRQICSFIQETFSQANLPQLTWEEWTVYNPPDVPSQILEGRVGVDCGIHFCAWTYMITTSNMFKFTQHDMPKARKWIFDCIVEKEHKPLEDAGIEVYPASQAKVQKKISKINLRGITRSEGIPMGSESTFKFCAMLRHLVS</sequence>
<proteinExistence type="predicted"/>
<keyword evidence="2" id="KW-1185">Reference proteome</keyword>
<evidence type="ECO:0000313" key="2">
    <source>
        <dbReference type="Proteomes" id="UP001239111"/>
    </source>
</evidence>